<dbReference type="EMBL" id="QVQT01000009">
    <property type="protein sequence ID" value="RFU14868.1"/>
    <property type="molecule type" value="Genomic_DNA"/>
</dbReference>
<gene>
    <name evidence="1" type="ORF">D0Y96_19925</name>
</gene>
<reference evidence="1 2" key="1">
    <citation type="submission" date="2018-08" db="EMBL/GenBank/DDBJ databases">
        <title>Acidipila sp. 4G-K13, an acidobacterium isolated from forest soil.</title>
        <authorList>
            <person name="Gao Z.-H."/>
            <person name="Qiu L.-H."/>
        </authorList>
    </citation>
    <scope>NUCLEOTIDE SEQUENCE [LARGE SCALE GENOMIC DNA]</scope>
    <source>
        <strain evidence="1 2">4G-K13</strain>
    </source>
</reference>
<dbReference type="InterPro" id="IPR011044">
    <property type="entry name" value="Quino_amine_DH_bsu"/>
</dbReference>
<organism evidence="1 2">
    <name type="scientific">Paracidobacterium acidisoli</name>
    <dbReference type="NCBI Taxonomy" id="2303751"/>
    <lineage>
        <taxon>Bacteria</taxon>
        <taxon>Pseudomonadati</taxon>
        <taxon>Acidobacteriota</taxon>
        <taxon>Terriglobia</taxon>
        <taxon>Terriglobales</taxon>
        <taxon>Acidobacteriaceae</taxon>
        <taxon>Paracidobacterium</taxon>
    </lineage>
</organism>
<keyword evidence="2" id="KW-1185">Reference proteome</keyword>
<name>A0A372IJ13_9BACT</name>
<dbReference type="SUPFAM" id="SSF69304">
    <property type="entry name" value="Tricorn protease N-terminal domain"/>
    <property type="match status" value="1"/>
</dbReference>
<evidence type="ECO:0000313" key="1">
    <source>
        <dbReference type="EMBL" id="RFU14868.1"/>
    </source>
</evidence>
<dbReference type="SUPFAM" id="SSF50969">
    <property type="entry name" value="YVTN repeat-like/Quinoprotein amine dehydrogenase"/>
    <property type="match status" value="1"/>
</dbReference>
<sequence>MLFAFSIPVGMSIAGCGHNQNNYCTKNGHAYGVTTSQVVYVSLQPQATGISLTWGQTQQLGTPSAFNCNGDTESVSSYTYGTSNKFLADVSPTGLVCGGTWNRNSPGGIADYTICTPPSGASVTSFSTTGCTASTCGVSQLTATGAAVTSNPVNVYVHPPVTAITLNSNIEPSGCVSQGTTLPSSLLSSTQVFGPDGAALPISDVGTIQYTAVNASVVNINNTENPTNTNPVTGTTTLTNPNGIATANLPGSTVINATASATATSSAAGYFYTCPPASIVNRINNSTTATVTTSSPQTITSTVKDTNGVSINGIALDYESTEPQNLTVSSAGVISTTFPSQATITAICQPGTCNPAPIEKLGVYGNGTPITANNLKVTSGGRSSNLLWMSSSQSQYFSEVDLTTGAIGAPIKLPYMPNSMVVDGTGSSIYFGSWRELMVYNTSNNSLAKENPAVPGVVLAAAPDNSSLIINDQIRHAIYFYSTSAGTYVSTNGVATRAMYSPDGKNVYVVGPDALYVHNLTTGWSTYNISSQPSYSCTLNNNTTGSTGYDPFCGPDLTLTVPSVAAFLSGNTTDAYGFCPDTSVDPVVYYPKSGSAGAVTNRVTATADGNHILGATTTDLSDIWLTSASGANGSTGVPTGGCPLTNNNTVSLPLTIDNEVAPAVPLTGLTPSEITAVVASPDSSVAFVTYRAASASGLLPAYTFSDSAGAAGTLANVQLSGSAGAPISGIFSPDGTIFFVGTGGDSLVHEVSPSSLTDTGTTINPKLTDTNGNPVAPEFLAVKSRSTT</sequence>
<comment type="caution">
    <text evidence="1">The sequence shown here is derived from an EMBL/GenBank/DDBJ whole genome shotgun (WGS) entry which is preliminary data.</text>
</comment>
<accession>A0A372IJ13</accession>
<proteinExistence type="predicted"/>
<protein>
    <submittedName>
        <fullName evidence="1">Uncharacterized protein</fullName>
    </submittedName>
</protein>
<dbReference type="Proteomes" id="UP000264702">
    <property type="component" value="Unassembled WGS sequence"/>
</dbReference>
<evidence type="ECO:0000313" key="2">
    <source>
        <dbReference type="Proteomes" id="UP000264702"/>
    </source>
</evidence>
<dbReference type="AlphaFoldDB" id="A0A372IJ13"/>